<keyword evidence="6" id="KW-0547">Nucleotide-binding</keyword>
<evidence type="ECO:0000313" key="9">
    <source>
        <dbReference type="EMBL" id="CAB4944856.1"/>
    </source>
</evidence>
<dbReference type="InterPro" id="IPR003721">
    <property type="entry name" value="Pantoate_ligase"/>
</dbReference>
<dbReference type="Pfam" id="PF02569">
    <property type="entry name" value="Pantoate_ligase"/>
    <property type="match status" value="1"/>
</dbReference>
<protein>
    <recommendedName>
        <fullName evidence="3">pantoate--beta-alanine ligase (AMP-forming)</fullName>
        <ecNumber evidence="3">6.3.2.1</ecNumber>
    </recommendedName>
</protein>
<evidence type="ECO:0000256" key="1">
    <source>
        <dbReference type="ARBA" id="ARBA00004990"/>
    </source>
</evidence>
<dbReference type="GO" id="GO:0004592">
    <property type="term" value="F:pantoate-beta-alanine ligase activity"/>
    <property type="evidence" value="ECO:0007669"/>
    <property type="project" value="UniProtKB-EC"/>
</dbReference>
<dbReference type="InterPro" id="IPR042176">
    <property type="entry name" value="Pantoate_ligase_C"/>
</dbReference>
<evidence type="ECO:0000256" key="4">
    <source>
        <dbReference type="ARBA" id="ARBA00022598"/>
    </source>
</evidence>
<evidence type="ECO:0000256" key="2">
    <source>
        <dbReference type="ARBA" id="ARBA00009256"/>
    </source>
</evidence>
<dbReference type="CDD" id="cd00560">
    <property type="entry name" value="PanC"/>
    <property type="match status" value="1"/>
</dbReference>
<comment type="pathway">
    <text evidence="1">Cofactor biosynthesis; (R)-pantothenate biosynthesis; (R)-pantothenate from (R)-pantoate and beta-alanine: step 1/1.</text>
</comment>
<dbReference type="PANTHER" id="PTHR21299">
    <property type="entry name" value="CYTIDYLATE KINASE/PANTOATE-BETA-ALANINE LIGASE"/>
    <property type="match status" value="1"/>
</dbReference>
<evidence type="ECO:0000256" key="7">
    <source>
        <dbReference type="ARBA" id="ARBA00022840"/>
    </source>
</evidence>
<keyword evidence="4" id="KW-0436">Ligase</keyword>
<organism evidence="9">
    <name type="scientific">freshwater metagenome</name>
    <dbReference type="NCBI Taxonomy" id="449393"/>
    <lineage>
        <taxon>unclassified sequences</taxon>
        <taxon>metagenomes</taxon>
        <taxon>ecological metagenomes</taxon>
    </lineage>
</organism>
<keyword evidence="7" id="KW-0067">ATP-binding</keyword>
<evidence type="ECO:0000256" key="5">
    <source>
        <dbReference type="ARBA" id="ARBA00022655"/>
    </source>
</evidence>
<dbReference type="GO" id="GO:0015940">
    <property type="term" value="P:pantothenate biosynthetic process"/>
    <property type="evidence" value="ECO:0007669"/>
    <property type="project" value="UniProtKB-UniPathway"/>
</dbReference>
<dbReference type="Gene3D" id="3.30.1300.10">
    <property type="entry name" value="Pantoate-beta-alanine ligase, C-terminal domain"/>
    <property type="match status" value="1"/>
</dbReference>
<dbReference type="InterPro" id="IPR004821">
    <property type="entry name" value="Cyt_trans-like"/>
</dbReference>
<reference evidence="9" key="1">
    <citation type="submission" date="2020-05" db="EMBL/GenBank/DDBJ databases">
        <authorList>
            <person name="Chiriac C."/>
            <person name="Salcher M."/>
            <person name="Ghai R."/>
            <person name="Kavagutti S V."/>
        </authorList>
    </citation>
    <scope>NUCLEOTIDE SEQUENCE</scope>
</reference>
<evidence type="ECO:0000256" key="3">
    <source>
        <dbReference type="ARBA" id="ARBA00012219"/>
    </source>
</evidence>
<dbReference type="UniPathway" id="UPA00028">
    <property type="reaction ID" value="UER00005"/>
</dbReference>
<evidence type="ECO:0000256" key="8">
    <source>
        <dbReference type="ARBA" id="ARBA00048258"/>
    </source>
</evidence>
<name>A0A6J7JN81_9ZZZZ</name>
<dbReference type="GO" id="GO:0005524">
    <property type="term" value="F:ATP binding"/>
    <property type="evidence" value="ECO:0007669"/>
    <property type="project" value="UniProtKB-KW"/>
</dbReference>
<dbReference type="SUPFAM" id="SSF52374">
    <property type="entry name" value="Nucleotidylyl transferase"/>
    <property type="match status" value="1"/>
</dbReference>
<accession>A0A6J7JN81</accession>
<evidence type="ECO:0000256" key="6">
    <source>
        <dbReference type="ARBA" id="ARBA00022741"/>
    </source>
</evidence>
<dbReference type="NCBIfam" id="TIGR00018">
    <property type="entry name" value="panC"/>
    <property type="match status" value="1"/>
</dbReference>
<keyword evidence="5" id="KW-0566">Pantothenate biosynthesis</keyword>
<dbReference type="Gene3D" id="3.40.50.620">
    <property type="entry name" value="HUPs"/>
    <property type="match status" value="1"/>
</dbReference>
<comment type="similarity">
    <text evidence="2">Belongs to the pantothenate synthetase family.</text>
</comment>
<gene>
    <name evidence="9" type="ORF">UFOPK3837_00046</name>
</gene>
<dbReference type="EMBL" id="CAFBNO010000001">
    <property type="protein sequence ID" value="CAB4944856.1"/>
    <property type="molecule type" value="Genomic_DNA"/>
</dbReference>
<sequence length="280" mass="30723">MRLIHTAAEIEAFVQETKAASKTIAFVPTMGALHEGHLTLVDLARQKTDVVVVSVFVNPKQFGANEDFDKYPRTLNEDAKLLETKNVDVLFAPSVEEIYPPEGVREQRAGVVGSTFEGASRPGHFDGVLTVVGRLFDLAQPDAAVFGAKDAQQLFMIKKLAGALYKDTEIVTAPTHREPSGLAMSSRNRYLTESQKTSATALYKALKTLRQPLSLTIEAARTLIDSTPETKLDYIAVVDPEIFRPVNDDFRGKALAIVAAKVGDTRLIDNLEIELTEPNR</sequence>
<dbReference type="HAMAP" id="MF_00158">
    <property type="entry name" value="PanC"/>
    <property type="match status" value="1"/>
</dbReference>
<dbReference type="GO" id="GO:0005829">
    <property type="term" value="C:cytosol"/>
    <property type="evidence" value="ECO:0007669"/>
    <property type="project" value="TreeGrafter"/>
</dbReference>
<comment type="catalytic activity">
    <reaction evidence="8">
        <text>(R)-pantoate + beta-alanine + ATP = (R)-pantothenate + AMP + diphosphate + H(+)</text>
        <dbReference type="Rhea" id="RHEA:10912"/>
        <dbReference type="ChEBI" id="CHEBI:15378"/>
        <dbReference type="ChEBI" id="CHEBI:15980"/>
        <dbReference type="ChEBI" id="CHEBI:29032"/>
        <dbReference type="ChEBI" id="CHEBI:30616"/>
        <dbReference type="ChEBI" id="CHEBI:33019"/>
        <dbReference type="ChEBI" id="CHEBI:57966"/>
        <dbReference type="ChEBI" id="CHEBI:456215"/>
        <dbReference type="EC" id="6.3.2.1"/>
    </reaction>
</comment>
<proteinExistence type="inferred from homology"/>
<dbReference type="EC" id="6.3.2.1" evidence="3"/>
<dbReference type="InterPro" id="IPR014729">
    <property type="entry name" value="Rossmann-like_a/b/a_fold"/>
</dbReference>
<dbReference type="AlphaFoldDB" id="A0A6J7JN81"/>
<dbReference type="PANTHER" id="PTHR21299:SF1">
    <property type="entry name" value="PANTOATE--BETA-ALANINE LIGASE"/>
    <property type="match status" value="1"/>
</dbReference>
<dbReference type="NCBIfam" id="TIGR00125">
    <property type="entry name" value="cyt_tran_rel"/>
    <property type="match status" value="1"/>
</dbReference>